<dbReference type="PANTHER" id="PTHR30346">
    <property type="entry name" value="TRANSCRIPTIONAL DUAL REGULATOR HCAR-RELATED"/>
    <property type="match status" value="1"/>
</dbReference>
<dbReference type="Pfam" id="PF03466">
    <property type="entry name" value="LysR_substrate"/>
    <property type="match status" value="1"/>
</dbReference>
<dbReference type="InterPro" id="IPR036390">
    <property type="entry name" value="WH_DNA-bd_sf"/>
</dbReference>
<dbReference type="Gene3D" id="3.40.190.10">
    <property type="entry name" value="Periplasmic binding protein-like II"/>
    <property type="match status" value="2"/>
</dbReference>
<dbReference type="SUPFAM" id="SSF46785">
    <property type="entry name" value="Winged helix' DNA-binding domain"/>
    <property type="match status" value="1"/>
</dbReference>
<dbReference type="PANTHER" id="PTHR30346:SF0">
    <property type="entry name" value="HCA OPERON TRANSCRIPTIONAL ACTIVATOR HCAR"/>
    <property type="match status" value="1"/>
</dbReference>
<dbReference type="GO" id="GO:0032993">
    <property type="term" value="C:protein-DNA complex"/>
    <property type="evidence" value="ECO:0007669"/>
    <property type="project" value="TreeGrafter"/>
</dbReference>
<dbReference type="GO" id="GO:0003677">
    <property type="term" value="F:DNA binding"/>
    <property type="evidence" value="ECO:0007669"/>
    <property type="project" value="UniProtKB-KW"/>
</dbReference>
<comment type="similarity">
    <text evidence="1">Belongs to the LysR transcriptional regulatory family.</text>
</comment>
<accession>A0AA41PV42</accession>
<keyword evidence="7" id="KW-1185">Reference proteome</keyword>
<reference evidence="6" key="1">
    <citation type="submission" date="2022-01" db="EMBL/GenBank/DDBJ databases">
        <title>Genome-Based Taxonomic Classification of the Phylum Actinobacteria.</title>
        <authorList>
            <person name="Gao Y."/>
        </authorList>
    </citation>
    <scope>NUCLEOTIDE SEQUENCE</scope>
    <source>
        <strain evidence="6">KLBMP 8922</strain>
    </source>
</reference>
<dbReference type="Gene3D" id="1.10.10.10">
    <property type="entry name" value="Winged helix-like DNA-binding domain superfamily/Winged helix DNA-binding domain"/>
    <property type="match status" value="1"/>
</dbReference>
<dbReference type="SUPFAM" id="SSF53850">
    <property type="entry name" value="Periplasmic binding protein-like II"/>
    <property type="match status" value="1"/>
</dbReference>
<keyword evidence="3" id="KW-0238">DNA-binding</keyword>
<dbReference type="InterPro" id="IPR005119">
    <property type="entry name" value="LysR_subst-bd"/>
</dbReference>
<dbReference type="InterPro" id="IPR000847">
    <property type="entry name" value="LysR_HTH_N"/>
</dbReference>
<comment type="caution">
    <text evidence="6">The sequence shown here is derived from an EMBL/GenBank/DDBJ whole genome shotgun (WGS) entry which is preliminary data.</text>
</comment>
<feature type="domain" description="HTH lysR-type" evidence="5">
    <location>
        <begin position="1"/>
        <end position="58"/>
    </location>
</feature>
<proteinExistence type="inferred from homology"/>
<organism evidence="6 7">
    <name type="scientific">Yinghuangia soli</name>
    <dbReference type="NCBI Taxonomy" id="2908204"/>
    <lineage>
        <taxon>Bacteria</taxon>
        <taxon>Bacillati</taxon>
        <taxon>Actinomycetota</taxon>
        <taxon>Actinomycetes</taxon>
        <taxon>Kitasatosporales</taxon>
        <taxon>Streptomycetaceae</taxon>
        <taxon>Yinghuangia</taxon>
    </lineage>
</organism>
<protein>
    <submittedName>
        <fullName evidence="6">LysR family transcriptional regulator</fullName>
    </submittedName>
</protein>
<dbReference type="GO" id="GO:0003700">
    <property type="term" value="F:DNA-binding transcription factor activity"/>
    <property type="evidence" value="ECO:0007669"/>
    <property type="project" value="InterPro"/>
</dbReference>
<evidence type="ECO:0000256" key="4">
    <source>
        <dbReference type="ARBA" id="ARBA00023163"/>
    </source>
</evidence>
<evidence type="ECO:0000313" key="6">
    <source>
        <dbReference type="EMBL" id="MCF2525771.1"/>
    </source>
</evidence>
<dbReference type="EMBL" id="JAKFHA010000001">
    <property type="protein sequence ID" value="MCF2525771.1"/>
    <property type="molecule type" value="Genomic_DNA"/>
</dbReference>
<evidence type="ECO:0000256" key="3">
    <source>
        <dbReference type="ARBA" id="ARBA00023125"/>
    </source>
</evidence>
<keyword evidence="4" id="KW-0804">Transcription</keyword>
<dbReference type="FunFam" id="1.10.10.10:FF:000001">
    <property type="entry name" value="LysR family transcriptional regulator"/>
    <property type="match status" value="1"/>
</dbReference>
<name>A0AA41PV42_9ACTN</name>
<sequence length="322" mass="35283">MERAEMEIFLTLAEELHFGRTATRLHISPALVSQTVKKIERRLGVELFERTSRRVELTEVGAELRDNLLPHRQGIQQALHRAAMAGRGIIGTVTAGFMGTQAGRLIFAARDRFEARYPGCQVRVVETQLYHHLSQLHDGSADVVLLPMPIDEPGISVGPVLTREPRYIGVAPGHRLAGHVSVSLEDLAGERFATLADSVPRYWADYQLPTHTPSGRLIGRTTEVITTYPEYLALVAAGRAIAMGDSQLPLLYQRPDVVFVPIRDMYPMEHALAWRTDKGGDKRIRAFVDIVTEATPEVTGCPVADVAADEPQDAAAAGPASA</sequence>
<dbReference type="AlphaFoldDB" id="A0AA41PV42"/>
<evidence type="ECO:0000313" key="7">
    <source>
        <dbReference type="Proteomes" id="UP001165378"/>
    </source>
</evidence>
<dbReference type="InterPro" id="IPR036388">
    <property type="entry name" value="WH-like_DNA-bd_sf"/>
</dbReference>
<dbReference type="CDD" id="cd08414">
    <property type="entry name" value="PBP2_LTTR_aromatics_like"/>
    <property type="match status" value="1"/>
</dbReference>
<gene>
    <name evidence="6" type="ORF">LZ495_00835</name>
</gene>
<dbReference type="Pfam" id="PF00126">
    <property type="entry name" value="HTH_1"/>
    <property type="match status" value="1"/>
</dbReference>
<evidence type="ECO:0000259" key="5">
    <source>
        <dbReference type="PROSITE" id="PS50931"/>
    </source>
</evidence>
<dbReference type="PROSITE" id="PS50931">
    <property type="entry name" value="HTH_LYSR"/>
    <property type="match status" value="1"/>
</dbReference>
<evidence type="ECO:0000256" key="1">
    <source>
        <dbReference type="ARBA" id="ARBA00009437"/>
    </source>
</evidence>
<dbReference type="RefSeq" id="WP_235049799.1">
    <property type="nucleotide sequence ID" value="NZ_JAKFHA010000001.1"/>
</dbReference>
<dbReference type="Proteomes" id="UP001165378">
    <property type="component" value="Unassembled WGS sequence"/>
</dbReference>
<keyword evidence="2" id="KW-0805">Transcription regulation</keyword>
<evidence type="ECO:0000256" key="2">
    <source>
        <dbReference type="ARBA" id="ARBA00023015"/>
    </source>
</evidence>